<evidence type="ECO:0000313" key="2">
    <source>
        <dbReference type="EMBL" id="KAG7652319.1"/>
    </source>
</evidence>
<accession>A0A8T2GX99</accession>
<feature type="region of interest" description="Disordered" evidence="1">
    <location>
        <begin position="51"/>
        <end position="82"/>
    </location>
</feature>
<sequence length="145" mass="16790">MALRKMRGRTSKLTEIREIGERTQGIEGDTALLWVVFQLLLPKEDLLPEHSGTKREIMTTHQEEERRCREDQNSRDHTDINPRRCLTDTQGHIILKESLKADTNALTGEVESLLQKLEVCKILLVGLEENSTTRRRSLLLLGRRY</sequence>
<dbReference type="AlphaFoldDB" id="A0A8T2GX99"/>
<organism evidence="2 3">
    <name type="scientific">Arabidopsis thaliana x Arabidopsis arenosa</name>
    <dbReference type="NCBI Taxonomy" id="1240361"/>
    <lineage>
        <taxon>Eukaryota</taxon>
        <taxon>Viridiplantae</taxon>
        <taxon>Streptophyta</taxon>
        <taxon>Embryophyta</taxon>
        <taxon>Tracheophyta</taxon>
        <taxon>Spermatophyta</taxon>
        <taxon>Magnoliopsida</taxon>
        <taxon>eudicotyledons</taxon>
        <taxon>Gunneridae</taxon>
        <taxon>Pentapetalae</taxon>
        <taxon>rosids</taxon>
        <taxon>malvids</taxon>
        <taxon>Brassicales</taxon>
        <taxon>Brassicaceae</taxon>
        <taxon>Camelineae</taxon>
        <taxon>Arabidopsis</taxon>
    </lineage>
</organism>
<proteinExistence type="predicted"/>
<evidence type="ECO:0000313" key="3">
    <source>
        <dbReference type="Proteomes" id="UP000694240"/>
    </source>
</evidence>
<keyword evidence="3" id="KW-1185">Reference proteome</keyword>
<gene>
    <name evidence="2" type="ORF">ISN45_At01g070700</name>
</gene>
<evidence type="ECO:0000256" key="1">
    <source>
        <dbReference type="SAM" id="MobiDB-lite"/>
    </source>
</evidence>
<name>A0A8T2GX99_9BRAS</name>
<dbReference type="EMBL" id="JAEFBK010000001">
    <property type="protein sequence ID" value="KAG7652319.1"/>
    <property type="molecule type" value="Genomic_DNA"/>
</dbReference>
<protein>
    <submittedName>
        <fullName evidence="2">Uncharacterized protein</fullName>
    </submittedName>
</protein>
<reference evidence="2 3" key="1">
    <citation type="submission" date="2020-12" db="EMBL/GenBank/DDBJ databases">
        <title>Concerted genomic and epigenomic changes stabilize Arabidopsis allopolyploids.</title>
        <authorList>
            <person name="Chen Z."/>
        </authorList>
    </citation>
    <scope>NUCLEOTIDE SEQUENCE [LARGE SCALE GENOMIC DNA]</scope>
    <source>
        <strain evidence="2">Allo738</strain>
        <tissue evidence="2">Leaf</tissue>
    </source>
</reference>
<comment type="caution">
    <text evidence="2">The sequence shown here is derived from an EMBL/GenBank/DDBJ whole genome shotgun (WGS) entry which is preliminary data.</text>
</comment>
<dbReference type="Proteomes" id="UP000694240">
    <property type="component" value="Chromosome 1"/>
</dbReference>